<feature type="transmembrane region" description="Helical" evidence="10">
    <location>
        <begin position="406"/>
        <end position="424"/>
    </location>
</feature>
<dbReference type="AlphaFoldDB" id="A0A816QKA4"/>
<organism evidence="12 13">
    <name type="scientific">Rotaria magnacalcarata</name>
    <dbReference type="NCBI Taxonomy" id="392030"/>
    <lineage>
        <taxon>Eukaryota</taxon>
        <taxon>Metazoa</taxon>
        <taxon>Spiralia</taxon>
        <taxon>Gnathifera</taxon>
        <taxon>Rotifera</taxon>
        <taxon>Eurotatoria</taxon>
        <taxon>Bdelloidea</taxon>
        <taxon>Philodinida</taxon>
        <taxon>Philodinidae</taxon>
        <taxon>Rotaria</taxon>
    </lineage>
</organism>
<keyword evidence="6" id="KW-0915">Sodium</keyword>
<dbReference type="InterPro" id="IPR014710">
    <property type="entry name" value="RmlC-like_jellyroll"/>
</dbReference>
<dbReference type="EMBL" id="CAJNRF010004642">
    <property type="protein sequence ID" value="CAF2063006.1"/>
    <property type="molecule type" value="Genomic_DNA"/>
</dbReference>
<evidence type="ECO:0000256" key="9">
    <source>
        <dbReference type="ARBA" id="ARBA00023201"/>
    </source>
</evidence>
<accession>A0A816QKA4</accession>
<keyword evidence="9" id="KW-0739">Sodium transport</keyword>
<evidence type="ECO:0000256" key="7">
    <source>
        <dbReference type="ARBA" id="ARBA00023065"/>
    </source>
</evidence>
<feature type="transmembrane region" description="Helical" evidence="10">
    <location>
        <begin position="115"/>
        <end position="140"/>
    </location>
</feature>
<keyword evidence="5 10" id="KW-1133">Transmembrane helix</keyword>
<reference evidence="12" key="1">
    <citation type="submission" date="2021-02" db="EMBL/GenBank/DDBJ databases">
        <authorList>
            <person name="Nowell W R."/>
        </authorList>
    </citation>
    <scope>NUCLEOTIDE SEQUENCE</scope>
</reference>
<feature type="transmembrane region" description="Helical" evidence="10">
    <location>
        <begin position="374"/>
        <end position="394"/>
    </location>
</feature>
<feature type="transmembrane region" description="Helical" evidence="10">
    <location>
        <begin position="15"/>
        <end position="37"/>
    </location>
</feature>
<feature type="transmembrane region" description="Helical" evidence="10">
    <location>
        <begin position="49"/>
        <end position="67"/>
    </location>
</feature>
<evidence type="ECO:0000256" key="3">
    <source>
        <dbReference type="ARBA" id="ARBA00022475"/>
    </source>
</evidence>
<dbReference type="GO" id="GO:0051453">
    <property type="term" value="P:regulation of intracellular pH"/>
    <property type="evidence" value="ECO:0007669"/>
    <property type="project" value="TreeGrafter"/>
</dbReference>
<dbReference type="InterPro" id="IPR000595">
    <property type="entry name" value="cNMP-bd_dom"/>
</dbReference>
<feature type="transmembrane region" description="Helical" evidence="10">
    <location>
        <begin position="87"/>
        <end position="103"/>
    </location>
</feature>
<evidence type="ECO:0000256" key="2">
    <source>
        <dbReference type="ARBA" id="ARBA00022448"/>
    </source>
</evidence>
<feature type="transmembrane region" description="Helical" evidence="10">
    <location>
        <begin position="337"/>
        <end position="362"/>
    </location>
</feature>
<evidence type="ECO:0000313" key="13">
    <source>
        <dbReference type="Proteomes" id="UP000663856"/>
    </source>
</evidence>
<dbReference type="GO" id="GO:0015386">
    <property type="term" value="F:potassium:proton antiporter activity"/>
    <property type="evidence" value="ECO:0007669"/>
    <property type="project" value="TreeGrafter"/>
</dbReference>
<feature type="domain" description="Cyclic nucleotide-binding" evidence="11">
    <location>
        <begin position="725"/>
        <end position="826"/>
    </location>
</feature>
<keyword evidence="2" id="KW-0813">Transport</keyword>
<dbReference type="Proteomes" id="UP000663856">
    <property type="component" value="Unassembled WGS sequence"/>
</dbReference>
<dbReference type="SUPFAM" id="SSF51206">
    <property type="entry name" value="cAMP-binding domain-like"/>
    <property type="match status" value="1"/>
</dbReference>
<evidence type="ECO:0000256" key="1">
    <source>
        <dbReference type="ARBA" id="ARBA00004651"/>
    </source>
</evidence>
<dbReference type="Pfam" id="PF00999">
    <property type="entry name" value="Na_H_Exchanger"/>
    <property type="match status" value="1"/>
</dbReference>
<dbReference type="InterPro" id="IPR018490">
    <property type="entry name" value="cNMP-bd_dom_sf"/>
</dbReference>
<dbReference type="PANTHER" id="PTHR10110:SF86">
    <property type="entry name" value="SODIUM_HYDROGEN EXCHANGER 7"/>
    <property type="match status" value="1"/>
</dbReference>
<dbReference type="InterPro" id="IPR006153">
    <property type="entry name" value="Cation/H_exchanger_TM"/>
</dbReference>
<protein>
    <recommendedName>
        <fullName evidence="11">Cyclic nucleotide-binding domain-containing protein</fullName>
    </recommendedName>
</protein>
<dbReference type="Gene3D" id="6.10.140.1330">
    <property type="match status" value="1"/>
</dbReference>
<evidence type="ECO:0000256" key="4">
    <source>
        <dbReference type="ARBA" id="ARBA00022692"/>
    </source>
</evidence>
<keyword evidence="8 10" id="KW-0472">Membrane</keyword>
<dbReference type="GO" id="GO:0098719">
    <property type="term" value="P:sodium ion import across plasma membrane"/>
    <property type="evidence" value="ECO:0007669"/>
    <property type="project" value="TreeGrafter"/>
</dbReference>
<evidence type="ECO:0000256" key="10">
    <source>
        <dbReference type="SAM" id="Phobius"/>
    </source>
</evidence>
<evidence type="ECO:0000256" key="8">
    <source>
        <dbReference type="ARBA" id="ARBA00023136"/>
    </source>
</evidence>
<dbReference type="InterPro" id="IPR018422">
    <property type="entry name" value="Cation/H_exchanger_CPA1"/>
</dbReference>
<dbReference type="GO" id="GO:0005886">
    <property type="term" value="C:plasma membrane"/>
    <property type="evidence" value="ECO:0007669"/>
    <property type="project" value="UniProtKB-SubCell"/>
</dbReference>
<evidence type="ECO:0000259" key="11">
    <source>
        <dbReference type="PROSITE" id="PS50042"/>
    </source>
</evidence>
<evidence type="ECO:0000256" key="5">
    <source>
        <dbReference type="ARBA" id="ARBA00022989"/>
    </source>
</evidence>
<name>A0A816QKA4_9BILA</name>
<comment type="subcellular location">
    <subcellularLocation>
        <location evidence="1">Cell membrane</location>
        <topology evidence="1">Multi-pass membrane protein</topology>
    </subcellularLocation>
</comment>
<keyword evidence="7" id="KW-0406">Ion transport</keyword>
<dbReference type="PROSITE" id="PS50042">
    <property type="entry name" value="CNMP_BINDING_3"/>
    <property type="match status" value="1"/>
</dbReference>
<dbReference type="Gene3D" id="2.60.120.10">
    <property type="entry name" value="Jelly Rolls"/>
    <property type="match status" value="1"/>
</dbReference>
<dbReference type="GO" id="GO:0015385">
    <property type="term" value="F:sodium:proton antiporter activity"/>
    <property type="evidence" value="ECO:0007669"/>
    <property type="project" value="InterPro"/>
</dbReference>
<keyword evidence="3" id="KW-1003">Cell membrane</keyword>
<proteinExistence type="predicted"/>
<feature type="transmembrane region" description="Helical" evidence="10">
    <location>
        <begin position="254"/>
        <end position="284"/>
    </location>
</feature>
<sequence length="974" mass="110378">MNISGNSTSNVGEQGIGTVILFLSFGVLAACICKLILSQLLKNKVPAPFTVIVLILGLIIGIITAHINQMNNDFLLGEQELNGINPHLIFFIFLPLLIFDSAFNSRFHVIQPQIISAILLAGPGVFICTIIVALCAVYIFPYHWSWIDALMFGSILSATDPVAVVTLLHESGASKSLAALIDLESLLNDGSAFVIFSIFKDIVIKKATTTTSIIVEIVKFTMGGPAFGLACGILAVFILNLLNNELEIEIISTFGLAYLIFYLADVELGVSAVLAMVVMGLYMAKHKYCISSHVQLPIASTWRIIIYFINILIFMITGIILAHSLVGTQKHVDAIDFGYSIVLYLALHIARLLAAVILHPFIKWSGVNLSWKEYIVLVWSGLRGSMAVILALMVDSEKVIDEMTRHRVLFHICMIALLTLTINGTSSKFVVRFLGLNHGTPESETVLLQALQHMRKQTSEQLYEMKRDKQFTDVDWIILNEYLPEKLVQEMDAKRRTSVHRRLSITPEHDVIGVPADSRSKIVTSAVELSEVPTIIENDAVSHASISSQHCTLHHDFVLRMFGFRATDSHKSQNMRNELITRFLTALSVDYEKQWYIAFHSARTRMENIRLLFPELVSIDPQIWNEVYQETSFYHQMATYILLDLKESYPVCWRVEMTKRCAQMLLKYESTAIKELYQTGMLGETERSHILELIEKKLFNLEFSHVKMPKTEQKTIENTFDLLFFVRSIPDSEKLTWEAIIKSKHEWFQPGEVLIEKGKIVSSAYLIVRGVVQCEIDTHYIMYRSSNIIGIDALFSKNLTAYGTYSVSGGLMEAYRIDTTLLNQLLVDDNIAPSIYCEIASHILSNKYQQNLKLNRLQVTLLLQNRAKFYRKQNGLLIHVEEYDRLFLVAGSISYCSKGENLVYDSILFKVFQTPTDILLDRSTVAYTWKNEDEIYLVKNDTINSRFSIQNFGSISNDLIYPRYSAQLVELSEY</sequence>
<evidence type="ECO:0000313" key="12">
    <source>
        <dbReference type="EMBL" id="CAF2063006.1"/>
    </source>
</evidence>
<comment type="caution">
    <text evidence="12">The sequence shown here is derived from an EMBL/GenBank/DDBJ whole genome shotgun (WGS) entry which is preliminary data.</text>
</comment>
<evidence type="ECO:0000256" key="6">
    <source>
        <dbReference type="ARBA" id="ARBA00023053"/>
    </source>
</evidence>
<dbReference type="PANTHER" id="PTHR10110">
    <property type="entry name" value="SODIUM/HYDROGEN EXCHANGER"/>
    <property type="match status" value="1"/>
</dbReference>
<feature type="transmembrane region" description="Helical" evidence="10">
    <location>
        <begin position="304"/>
        <end position="325"/>
    </location>
</feature>
<gene>
    <name evidence="12" type="ORF">WKI299_LOCUS12520</name>
</gene>
<feature type="transmembrane region" description="Helical" evidence="10">
    <location>
        <begin position="220"/>
        <end position="242"/>
    </location>
</feature>
<keyword evidence="4 10" id="KW-0812">Transmembrane</keyword>